<dbReference type="PANTHER" id="PTHR30525">
    <property type="entry name" value="1-DEOXY-D-XYLULOSE 5-PHOSPHATE REDUCTOISOMERASE"/>
    <property type="match status" value="1"/>
</dbReference>
<feature type="binding site" evidence="9">
    <location>
        <position position="147"/>
    </location>
    <ligand>
        <name>Mn(2+)</name>
        <dbReference type="ChEBI" id="CHEBI:29035"/>
    </ligand>
</feature>
<dbReference type="EMBL" id="ATLC01000054">
    <property type="protein sequence ID" value="EPJ27462.1"/>
    <property type="molecule type" value="Genomic_DNA"/>
</dbReference>
<protein>
    <recommendedName>
        <fullName evidence="9">1-deoxy-D-xylulose 5-phosphate reductoisomerase</fullName>
        <shortName evidence="9">DXP reductoisomerase</shortName>
        <ecNumber evidence="9">1.1.1.267</ecNumber>
    </recommendedName>
    <alternativeName>
        <fullName evidence="9">1-deoxyxylulose-5-phosphate reductoisomerase</fullName>
    </alternativeName>
    <alternativeName>
        <fullName evidence="9">2-C-methyl-D-erythritol 4-phosphate synthase</fullName>
    </alternativeName>
</protein>
<dbReference type="PIRSF" id="PIRSF006205">
    <property type="entry name" value="Dxp_reductismrs"/>
    <property type="match status" value="1"/>
</dbReference>
<feature type="binding site" evidence="9">
    <location>
        <position position="123"/>
    </location>
    <ligand>
        <name>NADPH</name>
        <dbReference type="ChEBI" id="CHEBI:57783"/>
    </ligand>
</feature>
<dbReference type="SUPFAM" id="SSF51735">
    <property type="entry name" value="NAD(P)-binding Rossmann-fold domains"/>
    <property type="match status" value="1"/>
</dbReference>
<feature type="domain" description="1-deoxy-D-xylulose 5-phosphate reductoisomerase N-terminal" evidence="10">
    <location>
        <begin position="4"/>
        <end position="129"/>
    </location>
</feature>
<dbReference type="RefSeq" id="WP_006343119.1">
    <property type="nucleotide sequence ID" value="NZ_KE356190.1"/>
</dbReference>
<dbReference type="Gene3D" id="1.10.1740.10">
    <property type="match status" value="1"/>
</dbReference>
<dbReference type="InterPro" id="IPR003821">
    <property type="entry name" value="DXP_reductoisomerase"/>
</dbReference>
<dbReference type="SUPFAM" id="SSF55347">
    <property type="entry name" value="Glyceraldehyde-3-phosphate dehydrogenase-like, C-terminal domain"/>
    <property type="match status" value="1"/>
</dbReference>
<reference evidence="13 14" key="1">
    <citation type="submission" date="2013-04" db="EMBL/GenBank/DDBJ databases">
        <title>Genome sequence of Chlamydia psittaci 99DC5.</title>
        <authorList>
            <person name="Huot-Creasy H."/>
            <person name="McCracken C.L."/>
            <person name="Humphries M."/>
            <person name="Sachse K."/>
            <person name="Laroucau K."/>
            <person name="Bavoil P."/>
            <person name="Myers G.S."/>
        </authorList>
    </citation>
    <scope>NUCLEOTIDE SEQUENCE [LARGE SCALE GENOMIC DNA]</scope>
    <source>
        <strain evidence="13 14">99DC5</strain>
    </source>
</reference>
<evidence type="ECO:0000259" key="11">
    <source>
        <dbReference type="Pfam" id="PF08436"/>
    </source>
</evidence>
<keyword evidence="9" id="KW-0460">Magnesium</keyword>
<feature type="binding site" evidence="9">
    <location>
        <position position="209"/>
    </location>
    <ligand>
        <name>1-deoxy-D-xylulose 5-phosphate</name>
        <dbReference type="ChEBI" id="CHEBI:57792"/>
    </ligand>
</feature>
<feature type="binding site" evidence="9">
    <location>
        <position position="11"/>
    </location>
    <ligand>
        <name>NADPH</name>
        <dbReference type="ChEBI" id="CHEBI:57783"/>
    </ligand>
</feature>
<keyword evidence="6 9" id="KW-0464">Manganese</keyword>
<feature type="binding site" evidence="9">
    <location>
        <position position="218"/>
    </location>
    <ligand>
        <name>Mn(2+)</name>
        <dbReference type="ChEBI" id="CHEBI:29035"/>
    </ligand>
</feature>
<dbReference type="InterPro" id="IPR036291">
    <property type="entry name" value="NAD(P)-bd_dom_sf"/>
</dbReference>
<feature type="binding site" evidence="9">
    <location>
        <position position="148"/>
    </location>
    <ligand>
        <name>1-deoxy-D-xylulose 5-phosphate</name>
        <dbReference type="ChEBI" id="CHEBI:57792"/>
    </ligand>
</feature>
<evidence type="ECO:0000256" key="7">
    <source>
        <dbReference type="ARBA" id="ARBA00023229"/>
    </source>
</evidence>
<evidence type="ECO:0000259" key="12">
    <source>
        <dbReference type="Pfam" id="PF13288"/>
    </source>
</evidence>
<dbReference type="Pfam" id="PF02670">
    <property type="entry name" value="DXP_reductoisom"/>
    <property type="match status" value="1"/>
</dbReference>
<dbReference type="SUPFAM" id="SSF69055">
    <property type="entry name" value="1-deoxy-D-xylulose-5-phosphate reductoisomerase, C-terminal domain"/>
    <property type="match status" value="1"/>
</dbReference>
<feature type="binding site" evidence="9">
    <location>
        <position position="218"/>
    </location>
    <ligand>
        <name>1-deoxy-D-xylulose 5-phosphate</name>
        <dbReference type="ChEBI" id="CHEBI:57792"/>
    </ligand>
</feature>
<feature type="binding site" evidence="9">
    <location>
        <position position="214"/>
    </location>
    <ligand>
        <name>1-deoxy-D-xylulose 5-phosphate</name>
        <dbReference type="ChEBI" id="CHEBI:57792"/>
    </ligand>
</feature>
<comment type="caution">
    <text evidence="9">Lacks conserved residue(s) required for the propagation of feature annotation.</text>
</comment>
<feature type="binding site" evidence="9">
    <location>
        <position position="215"/>
    </location>
    <ligand>
        <name>1-deoxy-D-xylulose 5-phosphate</name>
        <dbReference type="ChEBI" id="CHEBI:57792"/>
    </ligand>
</feature>
<dbReference type="InterPro" id="IPR036169">
    <property type="entry name" value="DXPR_C_sf"/>
</dbReference>
<proteinExistence type="inferred from homology"/>
<comment type="similarity">
    <text evidence="2 9">Belongs to the DXR family.</text>
</comment>
<dbReference type="InterPro" id="IPR026877">
    <property type="entry name" value="DXPR_C"/>
</dbReference>
<dbReference type="GeneID" id="12242899"/>
<gene>
    <name evidence="9 13" type="primary">dxr</name>
    <name evidence="13" type="ORF">CP99DC5_0893</name>
</gene>
<dbReference type="Pfam" id="PF13288">
    <property type="entry name" value="DXPR_C"/>
    <property type="match status" value="1"/>
</dbReference>
<comment type="function">
    <text evidence="9">Catalyzes the NADPH-dependent rearrangement and reduction of 1-deoxy-D-xylulose-5-phosphate (DXP) to 2-C-methyl-D-erythritol 4-phosphate (MEP).</text>
</comment>
<comment type="cofactor">
    <cofactor evidence="9">
        <name>Mg(2+)</name>
        <dbReference type="ChEBI" id="CHEBI:18420"/>
    </cofactor>
    <cofactor evidence="9">
        <name>Mn(2+)</name>
        <dbReference type="ChEBI" id="CHEBI:29035"/>
    </cofactor>
</comment>
<organism evidence="13 14">
    <name type="scientific">Chlamydia psittaci 99DC5</name>
    <dbReference type="NCBI Taxonomy" id="1112251"/>
    <lineage>
        <taxon>Bacteria</taxon>
        <taxon>Pseudomonadati</taxon>
        <taxon>Chlamydiota</taxon>
        <taxon>Chlamydiia</taxon>
        <taxon>Chlamydiales</taxon>
        <taxon>Chlamydiaceae</taxon>
        <taxon>Chlamydia/Chlamydophila group</taxon>
        <taxon>Chlamydia</taxon>
    </lineage>
</organism>
<feature type="binding site" evidence="9">
    <location>
        <position position="10"/>
    </location>
    <ligand>
        <name>NADPH</name>
        <dbReference type="ChEBI" id="CHEBI:57783"/>
    </ligand>
</feature>
<evidence type="ECO:0000256" key="2">
    <source>
        <dbReference type="ARBA" id="ARBA00006825"/>
    </source>
</evidence>
<dbReference type="PANTHER" id="PTHR30525:SF0">
    <property type="entry name" value="1-DEOXY-D-XYLULOSE 5-PHOSPHATE REDUCTOISOMERASE, CHLOROPLASTIC"/>
    <property type="match status" value="1"/>
</dbReference>
<feature type="binding site" evidence="9">
    <location>
        <position position="173"/>
    </location>
    <ligand>
        <name>1-deoxy-D-xylulose 5-phosphate</name>
        <dbReference type="ChEBI" id="CHEBI:57792"/>
    </ligand>
</feature>
<evidence type="ECO:0000256" key="5">
    <source>
        <dbReference type="ARBA" id="ARBA00023002"/>
    </source>
</evidence>
<dbReference type="Pfam" id="PF08436">
    <property type="entry name" value="DXP_redisom_C"/>
    <property type="match status" value="1"/>
</dbReference>
<feature type="binding site" evidence="9">
    <location>
        <position position="122"/>
    </location>
    <ligand>
        <name>1-deoxy-D-xylulose 5-phosphate</name>
        <dbReference type="ChEBI" id="CHEBI:57792"/>
    </ligand>
</feature>
<evidence type="ECO:0000256" key="1">
    <source>
        <dbReference type="ARBA" id="ARBA00005094"/>
    </source>
</evidence>
<feature type="binding site" evidence="9">
    <location>
        <position position="202"/>
    </location>
    <ligand>
        <name>NADPH</name>
        <dbReference type="ChEBI" id="CHEBI:57783"/>
    </ligand>
</feature>
<comment type="caution">
    <text evidence="13">The sequence shown here is derived from an EMBL/GenBank/DDBJ whole genome shotgun (WGS) entry which is preliminary data.</text>
</comment>
<evidence type="ECO:0000256" key="3">
    <source>
        <dbReference type="ARBA" id="ARBA00022723"/>
    </source>
</evidence>
<dbReference type="Gene3D" id="3.40.50.720">
    <property type="entry name" value="NAD(P)-binding Rossmann-like Domain"/>
    <property type="match status" value="1"/>
</dbReference>
<sequence>MKHLAIFGSTGSVGQQALAIIRSLPHLFNVVALASYGNKRDLFFEQIREFSPSIVSVYDEQLYFEIRKEFPKVQVFLGEEGLLAAATANEIDTIVAASSGIVALPAIVAAMKLGKTLALANKEVLVSAGEIINKFAKQYQTRILPIDSEHNALYQCLEGRDTSEVRKLFLTASGGPLLYKSKEELTRVTIQDVLKHPIWNMGAKITVDSSTLVNKGLEIIEAYWLFGLEHAEIDAVIHPQSLIHGMVEFEDGTVLSVMNPPSMLFPIQHVLTTPKRCPAPHKGMDFSIKHTLEFFPIDEERFPSIALARQVLKDKGSLGPFFNAANEILVQRFLKKEIAWCDILDKLTRLMKNHRVSSCTSLDDVFSVDKEARALAQEI</sequence>
<dbReference type="InterPro" id="IPR013644">
    <property type="entry name" value="DXP_reductoisomerase_C"/>
</dbReference>
<keyword evidence="5 9" id="KW-0560">Oxidoreductase</keyword>
<keyword evidence="3 9" id="KW-0479">Metal-binding</keyword>
<comment type="catalytic activity">
    <reaction evidence="8">
        <text>2-C-methyl-D-erythritol 4-phosphate + NADP(+) = 1-deoxy-D-xylulose 5-phosphate + NADPH + H(+)</text>
        <dbReference type="Rhea" id="RHEA:13717"/>
        <dbReference type="ChEBI" id="CHEBI:15378"/>
        <dbReference type="ChEBI" id="CHEBI:57783"/>
        <dbReference type="ChEBI" id="CHEBI:57792"/>
        <dbReference type="ChEBI" id="CHEBI:58262"/>
        <dbReference type="ChEBI" id="CHEBI:58349"/>
        <dbReference type="EC" id="1.1.1.267"/>
    </reaction>
    <physiologicalReaction direction="right-to-left" evidence="8">
        <dbReference type="Rhea" id="RHEA:13719"/>
    </physiologicalReaction>
</comment>
<feature type="binding site" evidence="9">
    <location>
        <position position="12"/>
    </location>
    <ligand>
        <name>NADPH</name>
        <dbReference type="ChEBI" id="CHEBI:57783"/>
    </ligand>
</feature>
<dbReference type="InterPro" id="IPR013512">
    <property type="entry name" value="DXP_reductoisomerase_N"/>
</dbReference>
<keyword evidence="4 9" id="KW-0521">NADP</keyword>
<feature type="binding site" evidence="9">
    <location>
        <position position="13"/>
    </location>
    <ligand>
        <name>NADPH</name>
        <dbReference type="ChEBI" id="CHEBI:57783"/>
    </ligand>
</feature>
<evidence type="ECO:0000256" key="4">
    <source>
        <dbReference type="ARBA" id="ARBA00022857"/>
    </source>
</evidence>
<feature type="binding site" evidence="9">
    <location>
        <position position="149"/>
    </location>
    <ligand>
        <name>Mn(2+)</name>
        <dbReference type="ChEBI" id="CHEBI:29035"/>
    </ligand>
</feature>
<dbReference type="NCBIfam" id="TIGR00243">
    <property type="entry name" value="Dxr"/>
    <property type="match status" value="1"/>
</dbReference>
<evidence type="ECO:0000313" key="13">
    <source>
        <dbReference type="EMBL" id="EPJ27462.1"/>
    </source>
</evidence>
<evidence type="ECO:0000259" key="10">
    <source>
        <dbReference type="Pfam" id="PF02670"/>
    </source>
</evidence>
<feature type="domain" description="1-deoxy-D-xylulose 5-phosphate reductoisomerase C-terminal" evidence="11">
    <location>
        <begin position="143"/>
        <end position="226"/>
    </location>
</feature>
<dbReference type="HAMAP" id="MF_00183">
    <property type="entry name" value="DXP_reductoisom"/>
    <property type="match status" value="1"/>
</dbReference>
<feature type="domain" description="DXP reductoisomerase C-terminal" evidence="12">
    <location>
        <begin position="258"/>
        <end position="374"/>
    </location>
</feature>
<feature type="binding site" evidence="9">
    <location>
        <position position="149"/>
    </location>
    <ligand>
        <name>1-deoxy-D-xylulose 5-phosphate</name>
        <dbReference type="ChEBI" id="CHEBI:57792"/>
    </ligand>
</feature>
<comment type="pathway">
    <text evidence="1 9">Isoprenoid biosynthesis; isopentenyl diphosphate biosynthesis via DXP pathway; isopentenyl diphosphate from 1-deoxy-D-xylulose 5-phosphate: step 1/6.</text>
</comment>
<dbReference type="EC" id="1.1.1.267" evidence="9"/>
<name>A0ABN0MNC6_CHLPS</name>
<keyword evidence="14" id="KW-1185">Reference proteome</keyword>
<dbReference type="Proteomes" id="UP000014627">
    <property type="component" value="Unassembled WGS sequence"/>
</dbReference>
<evidence type="ECO:0000256" key="6">
    <source>
        <dbReference type="ARBA" id="ARBA00023211"/>
    </source>
</evidence>
<keyword evidence="7 9" id="KW-0414">Isoprene biosynthesis</keyword>
<evidence type="ECO:0000313" key="14">
    <source>
        <dbReference type="Proteomes" id="UP000014627"/>
    </source>
</evidence>
<evidence type="ECO:0000256" key="9">
    <source>
        <dbReference type="HAMAP-Rule" id="MF_00183"/>
    </source>
</evidence>
<feature type="binding site" evidence="9">
    <location>
        <position position="196"/>
    </location>
    <ligand>
        <name>1-deoxy-D-xylulose 5-phosphate</name>
        <dbReference type="ChEBI" id="CHEBI:57792"/>
    </ligand>
</feature>
<feature type="binding site" evidence="9">
    <location>
        <position position="121"/>
    </location>
    <ligand>
        <name>NADPH</name>
        <dbReference type="ChEBI" id="CHEBI:57783"/>
    </ligand>
</feature>
<dbReference type="GO" id="GO:0030604">
    <property type="term" value="F:1-deoxy-D-xylulose-5-phosphate reductoisomerase activity"/>
    <property type="evidence" value="ECO:0007669"/>
    <property type="project" value="UniProtKB-EC"/>
</dbReference>
<accession>A0ABN0MNC6</accession>
<evidence type="ECO:0000256" key="8">
    <source>
        <dbReference type="ARBA" id="ARBA00048543"/>
    </source>
</evidence>